<dbReference type="GO" id="GO:0000287">
    <property type="term" value="F:magnesium ion binding"/>
    <property type="evidence" value="ECO:0007669"/>
    <property type="project" value="InterPro"/>
</dbReference>
<dbReference type="Gene3D" id="3.30.1330.70">
    <property type="entry name" value="Holliday junction resolvase RusA"/>
    <property type="match status" value="1"/>
</dbReference>
<dbReference type="SUPFAM" id="SSF103084">
    <property type="entry name" value="Holliday junction resolvase RusA"/>
    <property type="match status" value="1"/>
</dbReference>
<sequence>MDELPEEATGDGVVNSGILEFLIPSRPLSLQAKPKSKQDWKNFVREMASQNWMDSSPIRNTDLCLTLVYLCDDSPPDTDNIIKPIQDALIGLVYEDDSLIADVDSHRRFLSDPLDLTSLPSLLVDGALIGKECVYVRVSRSKSLESYL</sequence>
<dbReference type="InterPro" id="IPR036614">
    <property type="entry name" value="RusA-like_sf"/>
</dbReference>
<dbReference type="AlphaFoldDB" id="A0A2W4RGL9"/>
<proteinExistence type="predicted"/>
<reference evidence="1 2" key="1">
    <citation type="journal article" date="2018" name="Aquat. Microb. Ecol.">
        <title>Gammaproteobacterial methanotrophs dominate.</title>
        <authorList>
            <person name="Rissanen A.J."/>
            <person name="Saarenheimo J."/>
            <person name="Tiirola M."/>
            <person name="Peura S."/>
            <person name="Aalto S.L."/>
            <person name="Karvinen A."/>
            <person name="Nykanen H."/>
        </authorList>
    </citation>
    <scope>NUCLEOTIDE SEQUENCE [LARGE SCALE GENOMIC DNA]</scope>
    <source>
        <strain evidence="1">AMbin10</strain>
    </source>
</reference>
<dbReference type="Pfam" id="PF05866">
    <property type="entry name" value="RusA"/>
    <property type="match status" value="1"/>
</dbReference>
<accession>A0A2W4RGL9</accession>
<comment type="caution">
    <text evidence="1">The sequence shown here is derived from an EMBL/GenBank/DDBJ whole genome shotgun (WGS) entry which is preliminary data.</text>
</comment>
<dbReference type="Proteomes" id="UP000249396">
    <property type="component" value="Unassembled WGS sequence"/>
</dbReference>
<evidence type="ECO:0000313" key="2">
    <source>
        <dbReference type="Proteomes" id="UP000249396"/>
    </source>
</evidence>
<protein>
    <submittedName>
        <fullName evidence="1">Uncharacterized protein</fullName>
    </submittedName>
</protein>
<gene>
    <name evidence="1" type="ORF">DM484_06715</name>
</gene>
<dbReference type="EMBL" id="QJPH01000228">
    <property type="protein sequence ID" value="PZN82273.1"/>
    <property type="molecule type" value="Genomic_DNA"/>
</dbReference>
<organism evidence="1 2">
    <name type="scientific">Candidatus Methylumidiphilus alinenensis</name>
    <dbReference type="NCBI Taxonomy" id="2202197"/>
    <lineage>
        <taxon>Bacteria</taxon>
        <taxon>Pseudomonadati</taxon>
        <taxon>Pseudomonadota</taxon>
        <taxon>Gammaproteobacteria</taxon>
        <taxon>Methylococcales</taxon>
        <taxon>Candidatus Methylumidiphilus</taxon>
    </lineage>
</organism>
<dbReference type="InterPro" id="IPR008822">
    <property type="entry name" value="Endonuclease_RusA-like"/>
</dbReference>
<dbReference type="GO" id="GO:0006310">
    <property type="term" value="P:DNA recombination"/>
    <property type="evidence" value="ECO:0007669"/>
    <property type="project" value="InterPro"/>
</dbReference>
<dbReference type="GO" id="GO:0006281">
    <property type="term" value="P:DNA repair"/>
    <property type="evidence" value="ECO:0007669"/>
    <property type="project" value="InterPro"/>
</dbReference>
<name>A0A2W4RGL9_9GAMM</name>
<evidence type="ECO:0000313" key="1">
    <source>
        <dbReference type="EMBL" id="PZN82273.1"/>
    </source>
</evidence>